<proteinExistence type="inferred from homology"/>
<evidence type="ECO:0000313" key="9">
    <source>
        <dbReference type="EMBL" id="UWZ84933.1"/>
    </source>
</evidence>
<dbReference type="KEGG" id="orp:MOP44_03095"/>
<sequence length="352" mass="38383">MNDTAGTQRQSVRSNIMFAFAVGLALYLAWLLRHVLLLIYVSALFAVVLNPLVCYISDLRIGRWKPFRRAAIVVIVFLVFASLGGFVFLALPPALDDLSDFAKEMPTRLPQILDHLKRLPFLAHIDTNNITNQLAGSVTGSATSILHSLKGWASALFTIGMGFILTVYFSLEGEVAYRWGLSFFAPRNRVRLDAALRRAETRMQRWLVGQGSLMLILGVCSTVTYMALHVRYAYALGFLTGLLNIIPVIGAAVCIGLTLVVAAIDSWGRVLGVAIFYLIYINVENSFLTPRIMKSSVDLPGLSILVGLVIGSELAGVTGALISVPTAVLVSVLLEEYLITKEAEPVSSQPLP</sequence>
<dbReference type="EMBL" id="CP093313">
    <property type="protein sequence ID" value="UWZ84933.1"/>
    <property type="molecule type" value="Genomic_DNA"/>
</dbReference>
<keyword evidence="5 8" id="KW-0812">Transmembrane</keyword>
<feature type="transmembrane region" description="Helical" evidence="8">
    <location>
        <begin position="206"/>
        <end position="228"/>
    </location>
</feature>
<dbReference type="RefSeq" id="WP_260794439.1">
    <property type="nucleotide sequence ID" value="NZ_CP093313.1"/>
</dbReference>
<reference evidence="9" key="1">
    <citation type="submission" date="2021-04" db="EMBL/GenBank/DDBJ databases">
        <title>Phylogenetic analysis of Acidobacteriaceae.</title>
        <authorList>
            <person name="Qiu L."/>
            <person name="Zhang Q."/>
        </authorList>
    </citation>
    <scope>NUCLEOTIDE SEQUENCE</scope>
    <source>
        <strain evidence="9">DSM 25168</strain>
    </source>
</reference>
<keyword evidence="7 8" id="KW-0472">Membrane</keyword>
<keyword evidence="10" id="KW-1185">Reference proteome</keyword>
<dbReference type="PANTHER" id="PTHR21716:SF53">
    <property type="entry name" value="PERMEASE PERM-RELATED"/>
    <property type="match status" value="1"/>
</dbReference>
<keyword evidence="6 8" id="KW-1133">Transmembrane helix</keyword>
<keyword evidence="4" id="KW-1003">Cell membrane</keyword>
<protein>
    <submittedName>
        <fullName evidence="9">AI-2E family transporter</fullName>
    </submittedName>
</protein>
<keyword evidence="3" id="KW-0813">Transport</keyword>
<evidence type="ECO:0000256" key="3">
    <source>
        <dbReference type="ARBA" id="ARBA00022448"/>
    </source>
</evidence>
<evidence type="ECO:0000313" key="10">
    <source>
        <dbReference type="Proteomes" id="UP001059380"/>
    </source>
</evidence>
<accession>A0A9J7BV95</accession>
<feature type="transmembrane region" description="Helical" evidence="8">
    <location>
        <begin position="70"/>
        <end position="91"/>
    </location>
</feature>
<dbReference type="Proteomes" id="UP001059380">
    <property type="component" value="Chromosome"/>
</dbReference>
<dbReference type="Pfam" id="PF01594">
    <property type="entry name" value="AI-2E_transport"/>
    <property type="match status" value="1"/>
</dbReference>
<evidence type="ECO:0000256" key="1">
    <source>
        <dbReference type="ARBA" id="ARBA00004651"/>
    </source>
</evidence>
<dbReference type="PANTHER" id="PTHR21716">
    <property type="entry name" value="TRANSMEMBRANE PROTEIN"/>
    <property type="match status" value="1"/>
</dbReference>
<evidence type="ECO:0000256" key="8">
    <source>
        <dbReference type="SAM" id="Phobius"/>
    </source>
</evidence>
<evidence type="ECO:0000256" key="6">
    <source>
        <dbReference type="ARBA" id="ARBA00022989"/>
    </source>
</evidence>
<evidence type="ECO:0000256" key="7">
    <source>
        <dbReference type="ARBA" id="ARBA00023136"/>
    </source>
</evidence>
<feature type="transmembrane region" description="Helical" evidence="8">
    <location>
        <begin position="303"/>
        <end position="334"/>
    </location>
</feature>
<feature type="transmembrane region" description="Helical" evidence="8">
    <location>
        <begin position="12"/>
        <end position="31"/>
    </location>
</feature>
<dbReference type="InterPro" id="IPR002549">
    <property type="entry name" value="AI-2E-like"/>
</dbReference>
<name>A0A9J7BV95_9BACT</name>
<feature type="transmembrane region" description="Helical" evidence="8">
    <location>
        <begin position="267"/>
        <end position="283"/>
    </location>
</feature>
<evidence type="ECO:0000256" key="2">
    <source>
        <dbReference type="ARBA" id="ARBA00009773"/>
    </source>
</evidence>
<dbReference type="GO" id="GO:0005886">
    <property type="term" value="C:plasma membrane"/>
    <property type="evidence" value="ECO:0007669"/>
    <property type="project" value="UniProtKB-SubCell"/>
</dbReference>
<gene>
    <name evidence="9" type="ORF">MOP44_03095</name>
</gene>
<feature type="transmembrane region" description="Helical" evidence="8">
    <location>
        <begin position="151"/>
        <end position="171"/>
    </location>
</feature>
<feature type="transmembrane region" description="Helical" evidence="8">
    <location>
        <begin position="234"/>
        <end position="260"/>
    </location>
</feature>
<organism evidence="9 10">
    <name type="scientific">Occallatibacter riparius</name>
    <dbReference type="NCBI Taxonomy" id="1002689"/>
    <lineage>
        <taxon>Bacteria</taxon>
        <taxon>Pseudomonadati</taxon>
        <taxon>Acidobacteriota</taxon>
        <taxon>Terriglobia</taxon>
        <taxon>Terriglobales</taxon>
        <taxon>Acidobacteriaceae</taxon>
        <taxon>Occallatibacter</taxon>
    </lineage>
</organism>
<evidence type="ECO:0000256" key="4">
    <source>
        <dbReference type="ARBA" id="ARBA00022475"/>
    </source>
</evidence>
<feature type="transmembrane region" description="Helical" evidence="8">
    <location>
        <begin position="37"/>
        <end position="58"/>
    </location>
</feature>
<comment type="subcellular location">
    <subcellularLocation>
        <location evidence="1">Cell membrane</location>
        <topology evidence="1">Multi-pass membrane protein</topology>
    </subcellularLocation>
</comment>
<dbReference type="AlphaFoldDB" id="A0A9J7BV95"/>
<comment type="similarity">
    <text evidence="2">Belongs to the autoinducer-2 exporter (AI-2E) (TC 2.A.86) family.</text>
</comment>
<evidence type="ECO:0000256" key="5">
    <source>
        <dbReference type="ARBA" id="ARBA00022692"/>
    </source>
</evidence>
<dbReference type="GO" id="GO:0055085">
    <property type="term" value="P:transmembrane transport"/>
    <property type="evidence" value="ECO:0007669"/>
    <property type="project" value="TreeGrafter"/>
</dbReference>